<evidence type="ECO:0000259" key="2">
    <source>
        <dbReference type="Pfam" id="PF13590"/>
    </source>
</evidence>
<dbReference type="AlphaFoldDB" id="A0A941E440"/>
<evidence type="ECO:0000256" key="1">
    <source>
        <dbReference type="SAM" id="SignalP"/>
    </source>
</evidence>
<keyword evidence="4" id="KW-1185">Reference proteome</keyword>
<proteinExistence type="predicted"/>
<reference evidence="3" key="1">
    <citation type="submission" date="2021-04" db="EMBL/GenBank/DDBJ databases">
        <title>novel species isolated from subtropical streams in China.</title>
        <authorList>
            <person name="Lu H."/>
        </authorList>
    </citation>
    <scope>NUCLEOTIDE SEQUENCE</scope>
    <source>
        <strain evidence="3">FT137W</strain>
    </source>
</reference>
<evidence type="ECO:0000313" key="3">
    <source>
        <dbReference type="EMBL" id="MBR7799378.1"/>
    </source>
</evidence>
<protein>
    <submittedName>
        <fullName evidence="3">DUF4136 domain-containing protein</fullName>
    </submittedName>
</protein>
<dbReference type="PROSITE" id="PS51257">
    <property type="entry name" value="PROKAR_LIPOPROTEIN"/>
    <property type="match status" value="1"/>
</dbReference>
<dbReference type="RefSeq" id="WP_212674543.1">
    <property type="nucleotide sequence ID" value="NZ_JAGSPJ010000002.1"/>
</dbReference>
<feature type="signal peptide" evidence="1">
    <location>
        <begin position="1"/>
        <end position="26"/>
    </location>
</feature>
<dbReference type="InterPro" id="IPR025411">
    <property type="entry name" value="DUF4136"/>
</dbReference>
<dbReference type="Proteomes" id="UP000678545">
    <property type="component" value="Unassembled WGS sequence"/>
</dbReference>
<keyword evidence="1" id="KW-0732">Signal</keyword>
<dbReference type="Pfam" id="PF13590">
    <property type="entry name" value="DUF4136"/>
    <property type="match status" value="1"/>
</dbReference>
<accession>A0A941E440</accession>
<gene>
    <name evidence="3" type="ORF">KDM90_05135</name>
</gene>
<feature type="domain" description="DUF4136" evidence="2">
    <location>
        <begin position="43"/>
        <end position="225"/>
    </location>
</feature>
<feature type="chain" id="PRO_5036814800" evidence="1">
    <location>
        <begin position="27"/>
        <end position="239"/>
    </location>
</feature>
<sequence>MKQFCSRYFRVASLIGALLLTGCASTFSSKVQTVNQLPETLSDKTFVFQAHPEQSNDLEYTHAAEDIKARLQELGFSQSDASTAHLKVTLQLNTTPGNTHVSSPFGTLNYLVTPSGMVIPIGGISSFRAYTPMFRYPQRFYSRPIIYSRLYSPFYTPFLWGRRYDPFWGPELEIRQSFEHGVEIAISENATGKLLYAVNAKTDQNDPYIESYLPLLVESALRDFPSKSGDARIEIRVEK</sequence>
<name>A0A941E440_9BURK</name>
<organism evidence="3 4">
    <name type="scientific">Undibacterium fentianense</name>
    <dbReference type="NCBI Taxonomy" id="2828728"/>
    <lineage>
        <taxon>Bacteria</taxon>
        <taxon>Pseudomonadati</taxon>
        <taxon>Pseudomonadota</taxon>
        <taxon>Betaproteobacteria</taxon>
        <taxon>Burkholderiales</taxon>
        <taxon>Oxalobacteraceae</taxon>
        <taxon>Undibacterium</taxon>
    </lineage>
</organism>
<evidence type="ECO:0000313" key="4">
    <source>
        <dbReference type="Proteomes" id="UP000678545"/>
    </source>
</evidence>
<dbReference type="EMBL" id="JAGSPJ010000002">
    <property type="protein sequence ID" value="MBR7799378.1"/>
    <property type="molecule type" value="Genomic_DNA"/>
</dbReference>
<comment type="caution">
    <text evidence="3">The sequence shown here is derived from an EMBL/GenBank/DDBJ whole genome shotgun (WGS) entry which is preliminary data.</text>
</comment>